<feature type="region of interest" description="Disordered" evidence="1">
    <location>
        <begin position="367"/>
        <end position="393"/>
    </location>
</feature>
<feature type="compositionally biased region" description="Basic and acidic residues" evidence="1">
    <location>
        <begin position="197"/>
        <end position="208"/>
    </location>
</feature>
<accession>A0A8H4IWC9</accession>
<feature type="region of interest" description="Disordered" evidence="1">
    <location>
        <begin position="1"/>
        <end position="94"/>
    </location>
</feature>
<feature type="compositionally biased region" description="Polar residues" evidence="1">
    <location>
        <begin position="241"/>
        <end position="260"/>
    </location>
</feature>
<dbReference type="EMBL" id="WWBZ02000022">
    <property type="protein sequence ID" value="KAF4307568.1"/>
    <property type="molecule type" value="Genomic_DNA"/>
</dbReference>
<name>A0A8H4IWC9_9PEZI</name>
<feature type="compositionally biased region" description="Basic residues" evidence="1">
    <location>
        <begin position="264"/>
        <end position="273"/>
    </location>
</feature>
<organism evidence="2 3">
    <name type="scientific">Botryosphaeria dothidea</name>
    <dbReference type="NCBI Taxonomy" id="55169"/>
    <lineage>
        <taxon>Eukaryota</taxon>
        <taxon>Fungi</taxon>
        <taxon>Dikarya</taxon>
        <taxon>Ascomycota</taxon>
        <taxon>Pezizomycotina</taxon>
        <taxon>Dothideomycetes</taxon>
        <taxon>Dothideomycetes incertae sedis</taxon>
        <taxon>Botryosphaeriales</taxon>
        <taxon>Botryosphaeriaceae</taxon>
        <taxon>Botryosphaeria</taxon>
    </lineage>
</organism>
<dbReference type="Proteomes" id="UP000572817">
    <property type="component" value="Unassembled WGS sequence"/>
</dbReference>
<protein>
    <submittedName>
        <fullName evidence="2">Uncharacterized protein</fullName>
    </submittedName>
</protein>
<proteinExistence type="predicted"/>
<keyword evidence="3" id="KW-1185">Reference proteome</keyword>
<feature type="compositionally biased region" description="Basic residues" evidence="1">
    <location>
        <begin position="175"/>
        <end position="193"/>
    </location>
</feature>
<comment type="caution">
    <text evidence="2">The sequence shown here is derived from an EMBL/GenBank/DDBJ whole genome shotgun (WGS) entry which is preliminary data.</text>
</comment>
<gene>
    <name evidence="2" type="ORF">GTA08_BOTSDO04458</name>
</gene>
<dbReference type="AlphaFoldDB" id="A0A8H4IWC9"/>
<feature type="region of interest" description="Disordered" evidence="1">
    <location>
        <begin position="107"/>
        <end position="325"/>
    </location>
</feature>
<dbReference type="OrthoDB" id="5430111at2759"/>
<feature type="compositionally biased region" description="Low complexity" evidence="1">
    <location>
        <begin position="28"/>
        <end position="38"/>
    </location>
</feature>
<feature type="compositionally biased region" description="Acidic residues" evidence="1">
    <location>
        <begin position="152"/>
        <end position="161"/>
    </location>
</feature>
<sequence>MPPAPPPRRRSRLFALPPNSQRMRHRSPSLGSPQSPSEPESPPPPVSTANRMKKRPAMLNGLHPSQDIIGGMPPWEILGGPQPEPSPSTRYVTRGSQNGFKEALYNSKVHPMDRVTRPKLAARRERKAKTLETVINASEEDSGDETPVLISDTEDSIENDDDHQTKRPSASAKKLASRKGGRRSTNRKTRHKPLYNTKEHPMDDHLADSDDDEIRPAKKKKIHQSIENDIPPRATKKRQARASTDTVSADTPQLTTSNHTKVGVSRRRTKHRRQELASTASPSSDEEFQPALDTYSSSSSPSAVGDMGDAPRFPEMPPSNVDETIQRTMAVINEVNKLLPHFPAIEAHLKSKSQLSQVQVHEDTTQVRQTTANARPATPFPGLPDFEKENVQDTSRENRILDDAFGDEDIMGHGALQEMEGEAERDTEIIRQRSGANNARAISSEHMSPPGAPPQRPSDRELPEHLSSALIQF</sequence>
<evidence type="ECO:0000313" key="3">
    <source>
        <dbReference type="Proteomes" id="UP000572817"/>
    </source>
</evidence>
<evidence type="ECO:0000313" key="2">
    <source>
        <dbReference type="EMBL" id="KAF4307568.1"/>
    </source>
</evidence>
<evidence type="ECO:0000256" key="1">
    <source>
        <dbReference type="SAM" id="MobiDB-lite"/>
    </source>
</evidence>
<reference evidence="2" key="1">
    <citation type="submission" date="2020-04" db="EMBL/GenBank/DDBJ databases">
        <title>Genome Assembly and Annotation of Botryosphaeria dothidea sdau 11-99, a Latent Pathogen of Apple Fruit Ring Rot in China.</title>
        <authorList>
            <person name="Yu C."/>
            <person name="Diao Y."/>
            <person name="Lu Q."/>
            <person name="Zhao J."/>
            <person name="Cui S."/>
            <person name="Peng C."/>
            <person name="He B."/>
            <person name="Liu H."/>
        </authorList>
    </citation>
    <scope>NUCLEOTIDE SEQUENCE [LARGE SCALE GENOMIC DNA]</scope>
    <source>
        <strain evidence="2">Sdau11-99</strain>
    </source>
</reference>
<feature type="region of interest" description="Disordered" evidence="1">
    <location>
        <begin position="431"/>
        <end position="473"/>
    </location>
</feature>